<organism evidence="11 12">
    <name type="scientific">Shimia isoporae</name>
    <dbReference type="NCBI Taxonomy" id="647720"/>
    <lineage>
        <taxon>Bacteria</taxon>
        <taxon>Pseudomonadati</taxon>
        <taxon>Pseudomonadota</taxon>
        <taxon>Alphaproteobacteria</taxon>
        <taxon>Rhodobacterales</taxon>
        <taxon>Roseobacteraceae</taxon>
    </lineage>
</organism>
<dbReference type="AlphaFoldDB" id="A0A4R1NJM3"/>
<evidence type="ECO:0000256" key="8">
    <source>
        <dbReference type="ARBA" id="ARBA00038436"/>
    </source>
</evidence>
<evidence type="ECO:0000256" key="1">
    <source>
        <dbReference type="ARBA" id="ARBA00004429"/>
    </source>
</evidence>
<evidence type="ECO:0000256" key="9">
    <source>
        <dbReference type="RuleBase" id="RU369079"/>
    </source>
</evidence>
<dbReference type="InterPro" id="IPR055348">
    <property type="entry name" value="DctQ"/>
</dbReference>
<keyword evidence="5 9" id="KW-0812">Transmembrane</keyword>
<feature type="transmembrane region" description="Helical" evidence="9">
    <location>
        <begin position="58"/>
        <end position="76"/>
    </location>
</feature>
<dbReference type="GO" id="GO:0022857">
    <property type="term" value="F:transmembrane transporter activity"/>
    <property type="evidence" value="ECO:0007669"/>
    <property type="project" value="UniProtKB-UniRule"/>
</dbReference>
<keyword evidence="2 9" id="KW-0813">Transport</keyword>
<keyword evidence="3" id="KW-1003">Cell membrane</keyword>
<dbReference type="PANTHER" id="PTHR35011">
    <property type="entry name" value="2,3-DIKETO-L-GULONATE TRAP TRANSPORTER SMALL PERMEASE PROTEIN YIAM"/>
    <property type="match status" value="1"/>
</dbReference>
<protein>
    <recommendedName>
        <fullName evidence="9">TRAP transporter small permease protein</fullName>
    </recommendedName>
</protein>
<evidence type="ECO:0000256" key="3">
    <source>
        <dbReference type="ARBA" id="ARBA00022475"/>
    </source>
</evidence>
<accession>A0A4R1NJM3</accession>
<feature type="transmembrane region" description="Helical" evidence="9">
    <location>
        <begin position="14"/>
        <end position="38"/>
    </location>
</feature>
<comment type="subunit">
    <text evidence="9">The complex comprises the extracytoplasmic solute receptor protein and the two transmembrane proteins.</text>
</comment>
<dbReference type="OrthoDB" id="9794346at2"/>
<evidence type="ECO:0000256" key="6">
    <source>
        <dbReference type="ARBA" id="ARBA00022989"/>
    </source>
</evidence>
<dbReference type="Proteomes" id="UP000295673">
    <property type="component" value="Unassembled WGS sequence"/>
</dbReference>
<evidence type="ECO:0000313" key="11">
    <source>
        <dbReference type="EMBL" id="TCL08384.1"/>
    </source>
</evidence>
<evidence type="ECO:0000256" key="7">
    <source>
        <dbReference type="ARBA" id="ARBA00023136"/>
    </source>
</evidence>
<dbReference type="EMBL" id="SMGR01000001">
    <property type="protein sequence ID" value="TCL08384.1"/>
    <property type="molecule type" value="Genomic_DNA"/>
</dbReference>
<comment type="function">
    <text evidence="9">Part of the tripartite ATP-independent periplasmic (TRAP) transport system.</text>
</comment>
<proteinExistence type="inferred from homology"/>
<evidence type="ECO:0000313" key="12">
    <source>
        <dbReference type="Proteomes" id="UP000295673"/>
    </source>
</evidence>
<gene>
    <name evidence="11" type="ORF">BXY66_0421</name>
</gene>
<name>A0A4R1NJM3_9RHOB</name>
<keyword evidence="12" id="KW-1185">Reference proteome</keyword>
<comment type="caution">
    <text evidence="11">The sequence shown here is derived from an EMBL/GenBank/DDBJ whole genome shotgun (WGS) entry which is preliminary data.</text>
</comment>
<dbReference type="RefSeq" id="WP_132858514.1">
    <property type="nucleotide sequence ID" value="NZ_SMGR01000001.1"/>
</dbReference>
<keyword evidence="7 9" id="KW-0472">Membrane</keyword>
<evidence type="ECO:0000256" key="4">
    <source>
        <dbReference type="ARBA" id="ARBA00022519"/>
    </source>
</evidence>
<comment type="similarity">
    <text evidence="8 9">Belongs to the TRAP transporter small permease family.</text>
</comment>
<sequence>MQSLLGLSRRIDRLLGFFASIGGWLGFALVVVVCYDVITRYFGVPKPAGLNSTMIQEFEYWLHSGLIVFALGYAFVRNAHVRIDLVRDNFSNKTKHLVDAIGICVALLPYSVIGFWLSWPFVKQSFVSGEISKSQTGLSNLWVVKAGLLSLFLLLFLAGVSQLIKAIAGYRGKLTLAEEEKLLSGGH</sequence>
<evidence type="ECO:0000256" key="2">
    <source>
        <dbReference type="ARBA" id="ARBA00022448"/>
    </source>
</evidence>
<keyword evidence="4 9" id="KW-0997">Cell inner membrane</keyword>
<feature type="domain" description="Tripartite ATP-independent periplasmic transporters DctQ component" evidence="10">
    <location>
        <begin position="29"/>
        <end position="167"/>
    </location>
</feature>
<comment type="subcellular location">
    <subcellularLocation>
        <location evidence="1 9">Cell inner membrane</location>
        <topology evidence="1 9">Multi-pass membrane protein</topology>
    </subcellularLocation>
</comment>
<dbReference type="GO" id="GO:0005886">
    <property type="term" value="C:plasma membrane"/>
    <property type="evidence" value="ECO:0007669"/>
    <property type="project" value="UniProtKB-SubCell"/>
</dbReference>
<dbReference type="PANTHER" id="PTHR35011:SF4">
    <property type="entry name" value="SLL1102 PROTEIN"/>
    <property type="match status" value="1"/>
</dbReference>
<feature type="transmembrane region" description="Helical" evidence="9">
    <location>
        <begin position="142"/>
        <end position="164"/>
    </location>
</feature>
<evidence type="ECO:0000256" key="5">
    <source>
        <dbReference type="ARBA" id="ARBA00022692"/>
    </source>
</evidence>
<dbReference type="Pfam" id="PF04290">
    <property type="entry name" value="DctQ"/>
    <property type="match status" value="1"/>
</dbReference>
<keyword evidence="6 9" id="KW-1133">Transmembrane helix</keyword>
<evidence type="ECO:0000259" key="10">
    <source>
        <dbReference type="Pfam" id="PF04290"/>
    </source>
</evidence>
<reference evidence="11 12" key="1">
    <citation type="submission" date="2019-03" db="EMBL/GenBank/DDBJ databases">
        <title>Genomic Encyclopedia of Archaeal and Bacterial Type Strains, Phase II (KMG-II): from individual species to whole genera.</title>
        <authorList>
            <person name="Goeker M."/>
        </authorList>
    </citation>
    <scope>NUCLEOTIDE SEQUENCE [LARGE SCALE GENOMIC DNA]</scope>
    <source>
        <strain evidence="11 12">DSM 26433</strain>
    </source>
</reference>
<feature type="transmembrane region" description="Helical" evidence="9">
    <location>
        <begin position="97"/>
        <end position="122"/>
    </location>
</feature>
<dbReference type="InterPro" id="IPR007387">
    <property type="entry name" value="TRAP_DctQ"/>
</dbReference>